<reference evidence="4 5" key="1">
    <citation type="submission" date="2024-03" db="EMBL/GenBank/DDBJ databases">
        <title>Human intestinal bacterial collection.</title>
        <authorList>
            <person name="Pauvert C."/>
            <person name="Hitch T.C.A."/>
            <person name="Clavel T."/>
        </authorList>
    </citation>
    <scope>NUCLEOTIDE SEQUENCE [LARGE SCALE GENOMIC DNA]</scope>
    <source>
        <strain evidence="4 5">CLA-AP-H34</strain>
    </source>
</reference>
<dbReference type="Pfam" id="PF01991">
    <property type="entry name" value="vATP-synt_E"/>
    <property type="match status" value="1"/>
</dbReference>
<organism evidence="4 5">
    <name type="scientific">Flavonifractor hominis</name>
    <dbReference type="NCBI Taxonomy" id="3133178"/>
    <lineage>
        <taxon>Bacteria</taxon>
        <taxon>Bacillati</taxon>
        <taxon>Bacillota</taxon>
        <taxon>Clostridia</taxon>
        <taxon>Eubacteriales</taxon>
        <taxon>Oscillospiraceae</taxon>
        <taxon>Flavonifractor</taxon>
    </lineage>
</organism>
<evidence type="ECO:0000313" key="5">
    <source>
        <dbReference type="Proteomes" id="UP001440599"/>
    </source>
</evidence>
<evidence type="ECO:0000256" key="1">
    <source>
        <dbReference type="ARBA" id="ARBA00005901"/>
    </source>
</evidence>
<keyword evidence="2" id="KW-0813">Transport</keyword>
<accession>A0ABV1ERG7</accession>
<dbReference type="Gene3D" id="3.30.2320.30">
    <property type="entry name" value="ATP synthase, E subunit, C-terminal"/>
    <property type="match status" value="1"/>
</dbReference>
<evidence type="ECO:0000256" key="3">
    <source>
        <dbReference type="ARBA" id="ARBA00023065"/>
    </source>
</evidence>
<comment type="caution">
    <text evidence="4">The sequence shown here is derived from an EMBL/GenBank/DDBJ whole genome shotgun (WGS) entry which is preliminary data.</text>
</comment>
<protein>
    <submittedName>
        <fullName evidence="4">V-type ATP synthase subunit E family protein</fullName>
    </submittedName>
</protein>
<gene>
    <name evidence="4" type="ORF">WMO45_11745</name>
</gene>
<dbReference type="InterPro" id="IPR038495">
    <property type="entry name" value="ATPase_E_C"/>
</dbReference>
<name>A0ABV1ERG7_9FIRM</name>
<sequence length="201" mass="22573">MPDMNQKLDRFTAKILAEASAESKRAMEEVRRRRDQRFQEAESEALKDAYEYIHEEVSRIQAEAGRTVSRHMLENKKALYLRRSEMAQEVFALVRAKIAAFTRTPAYGRRLEELLRQALEQLEGAQDVLVTLRPDDMGYQAALSAAAPGVPLHFREGEFRMGGLIAESHALGLRVDSSFDSAAGDLSGHFAELFGLSLSDE</sequence>
<dbReference type="SUPFAM" id="SSF160527">
    <property type="entry name" value="V-type ATPase subunit E-like"/>
    <property type="match status" value="1"/>
</dbReference>
<evidence type="ECO:0000256" key="2">
    <source>
        <dbReference type="ARBA" id="ARBA00022448"/>
    </source>
</evidence>
<keyword evidence="5" id="KW-1185">Reference proteome</keyword>
<keyword evidence="3" id="KW-0406">Ion transport</keyword>
<dbReference type="RefSeq" id="WP_349140976.1">
    <property type="nucleotide sequence ID" value="NZ_JBBMFT010000009.1"/>
</dbReference>
<comment type="similarity">
    <text evidence="1">Belongs to the V-ATPase E subunit family.</text>
</comment>
<proteinExistence type="inferred from homology"/>
<dbReference type="EMBL" id="JBBMFT010000009">
    <property type="protein sequence ID" value="MEQ2457199.1"/>
    <property type="molecule type" value="Genomic_DNA"/>
</dbReference>
<dbReference type="InterPro" id="IPR002842">
    <property type="entry name" value="ATPase_V1_Esu"/>
</dbReference>
<evidence type="ECO:0000313" key="4">
    <source>
        <dbReference type="EMBL" id="MEQ2457199.1"/>
    </source>
</evidence>
<dbReference type="Proteomes" id="UP001440599">
    <property type="component" value="Unassembled WGS sequence"/>
</dbReference>